<name>K5W7F2_PHACS</name>
<sequence>MNSTVYAGQSRLEQTPAQQTTFFRIPFSPYDPPNDFIPLYACRRRSSEPSLSSWGAPPPSYDDLMKTVDYRHIDRTPRFRSTAALSDILEEEVMEVIICDIVPPSPTVISSSKSTSTSSSFRSNIRRSIVSEKLLSLVHLLRTKYKKRRPVLVTNDGSKDGLDLFDS</sequence>
<dbReference type="OrthoDB" id="3241835at2759"/>
<reference evidence="1 2" key="1">
    <citation type="journal article" date="2012" name="BMC Genomics">
        <title>Comparative genomics of the white-rot fungi, Phanerochaete carnosa and P. chrysosporium, to elucidate the genetic basis of the distinct wood types they colonize.</title>
        <authorList>
            <person name="Suzuki H."/>
            <person name="MacDonald J."/>
            <person name="Syed K."/>
            <person name="Salamov A."/>
            <person name="Hori C."/>
            <person name="Aerts A."/>
            <person name="Henrissat B."/>
            <person name="Wiebenga A."/>
            <person name="vanKuyk P.A."/>
            <person name="Barry K."/>
            <person name="Lindquist E."/>
            <person name="LaButti K."/>
            <person name="Lapidus A."/>
            <person name="Lucas S."/>
            <person name="Coutinho P."/>
            <person name="Gong Y."/>
            <person name="Samejima M."/>
            <person name="Mahadevan R."/>
            <person name="Abou-Zaid M."/>
            <person name="de Vries R.P."/>
            <person name="Igarashi K."/>
            <person name="Yadav J.S."/>
            <person name="Grigoriev I.V."/>
            <person name="Master E.R."/>
        </authorList>
    </citation>
    <scope>NUCLEOTIDE SEQUENCE [LARGE SCALE GENOMIC DNA]</scope>
    <source>
        <strain evidence="1 2">HHB-10118-sp</strain>
    </source>
</reference>
<dbReference type="AlphaFoldDB" id="K5W7F2"/>
<dbReference type="EMBL" id="JH930472">
    <property type="protein sequence ID" value="EKM55100.1"/>
    <property type="molecule type" value="Genomic_DNA"/>
</dbReference>
<dbReference type="HOGENOM" id="CLU_1595149_0_0_1"/>
<evidence type="ECO:0000313" key="2">
    <source>
        <dbReference type="Proteomes" id="UP000008370"/>
    </source>
</evidence>
<dbReference type="GeneID" id="18916313"/>
<keyword evidence="2" id="KW-1185">Reference proteome</keyword>
<protein>
    <submittedName>
        <fullName evidence="1">Uncharacterized protein</fullName>
    </submittedName>
</protein>
<dbReference type="InParanoid" id="K5W7F2"/>
<dbReference type="KEGG" id="pco:PHACADRAFT_255476"/>
<dbReference type="Proteomes" id="UP000008370">
    <property type="component" value="Unassembled WGS sequence"/>
</dbReference>
<organism evidence="1 2">
    <name type="scientific">Phanerochaete carnosa (strain HHB-10118-sp)</name>
    <name type="common">White-rot fungus</name>
    <name type="synonym">Peniophora carnosa</name>
    <dbReference type="NCBI Taxonomy" id="650164"/>
    <lineage>
        <taxon>Eukaryota</taxon>
        <taxon>Fungi</taxon>
        <taxon>Dikarya</taxon>
        <taxon>Basidiomycota</taxon>
        <taxon>Agaricomycotina</taxon>
        <taxon>Agaricomycetes</taxon>
        <taxon>Polyporales</taxon>
        <taxon>Phanerochaetaceae</taxon>
        <taxon>Phanerochaete</taxon>
    </lineage>
</organism>
<proteinExistence type="predicted"/>
<gene>
    <name evidence="1" type="ORF">PHACADRAFT_255476</name>
</gene>
<dbReference type="RefSeq" id="XP_007395444.1">
    <property type="nucleotide sequence ID" value="XM_007395382.1"/>
</dbReference>
<accession>K5W7F2</accession>
<evidence type="ECO:0000313" key="1">
    <source>
        <dbReference type="EMBL" id="EKM55100.1"/>
    </source>
</evidence>